<dbReference type="EMBL" id="WBOF01000001">
    <property type="protein sequence ID" value="MQS13122.1"/>
    <property type="molecule type" value="Genomic_DNA"/>
</dbReference>
<comment type="caution">
    <text evidence="8">The sequence shown here is derived from an EMBL/GenBank/DDBJ whole genome shotgun (WGS) entry which is preliminary data.</text>
</comment>
<dbReference type="Pfam" id="PF17101">
    <property type="entry name" value="Stealth_CR1"/>
    <property type="match status" value="1"/>
</dbReference>
<name>A0A6N7KNJ1_9ACTN</name>
<organism evidence="8 9">
    <name type="scientific">Streptomyces kaniharaensis</name>
    <dbReference type="NCBI Taxonomy" id="212423"/>
    <lineage>
        <taxon>Bacteria</taxon>
        <taxon>Bacillati</taxon>
        <taxon>Actinomycetota</taxon>
        <taxon>Actinomycetes</taxon>
        <taxon>Kitasatosporales</taxon>
        <taxon>Streptomycetaceae</taxon>
        <taxon>Streptomyces</taxon>
    </lineage>
</organism>
<gene>
    <name evidence="8" type="ORF">F7Q99_12715</name>
</gene>
<evidence type="ECO:0000256" key="2">
    <source>
        <dbReference type="ARBA" id="ARBA00022679"/>
    </source>
</evidence>
<dbReference type="InterPro" id="IPR031356">
    <property type="entry name" value="Stealth_CR4"/>
</dbReference>
<feature type="region of interest" description="Disordered" evidence="4">
    <location>
        <begin position="578"/>
        <end position="597"/>
    </location>
</feature>
<feature type="domain" description="Stealth protein CR1 conserved region 1" evidence="6">
    <location>
        <begin position="266"/>
        <end position="285"/>
    </location>
</feature>
<accession>A0A6N7KNJ1</accession>
<evidence type="ECO:0000256" key="1">
    <source>
        <dbReference type="ARBA" id="ARBA00007583"/>
    </source>
</evidence>
<dbReference type="Pfam" id="PF11380">
    <property type="entry name" value="Stealth_CR2"/>
    <property type="match status" value="1"/>
</dbReference>
<dbReference type="GO" id="GO:0000271">
    <property type="term" value="P:polysaccharide biosynthetic process"/>
    <property type="evidence" value="ECO:0007669"/>
    <property type="project" value="UniProtKB-KW"/>
</dbReference>
<keyword evidence="3" id="KW-0270">Exopolysaccharide synthesis</keyword>
<dbReference type="PANTHER" id="PTHR24045">
    <property type="match status" value="1"/>
</dbReference>
<evidence type="ECO:0000259" key="6">
    <source>
        <dbReference type="Pfam" id="PF17101"/>
    </source>
</evidence>
<keyword evidence="9" id="KW-1185">Reference proteome</keyword>
<feature type="domain" description="Stealth protein CR2 conserved region 2" evidence="5">
    <location>
        <begin position="308"/>
        <end position="413"/>
    </location>
</feature>
<feature type="region of interest" description="Disordered" evidence="4">
    <location>
        <begin position="288"/>
        <end position="307"/>
    </location>
</feature>
<feature type="region of interest" description="Disordered" evidence="4">
    <location>
        <begin position="1"/>
        <end position="28"/>
    </location>
</feature>
<sequence>MTQTDQSALPTPGTGDGHPPRGRARHAPGATGLLARLGWATGRRTASPAPRTREDELLAVHPALVRDAGLLAEVRADLTPAAARAENLTLATAALTGHGIPYVLAEDARRPDEPERHHVAVPLEHRAAALQALETACAGRHVYLEPISWGPGPGPGLAPGLTAAVAAAEACPDQADAPQRLIRGVRVFRPFVTPSRSLRYGAEHGCEIKFWQPCDGPDGGAIVPYGDTRAGWWVPSLAPAARVTVAGRHHGVPAAFARRLVEDVDFPIDAVYTWVDDTDPRWRERCARSAVPTPPSAAGRPHGTEPERFRNRDELRYSLRSLAMYAPWIRHVHLVTDDQVPDWLDTGHPGITVVPHRELFDDPSVLPVFNSRAIESQLHRIEGLTEHFVYFNDDMFLGRELGPGFFFQSNGAARLFQDAVIPPNAVRSEDDAYTAGQKNTRDAVAGRHGRTPVRTFSHAPRAAHRSLLALNTTEFTAELNRTAAETFRAHGSLSPFTLYGYTAYLTGRAVFAEADEVFLDIGRPDGLRRLPELLAERRAAVFCLNDVTTGVVDPAVQDAAVRAFLDAYLPVPGPFEKPVPPSLPQPARPAPVNALIE</sequence>
<evidence type="ECO:0000259" key="5">
    <source>
        <dbReference type="Pfam" id="PF11380"/>
    </source>
</evidence>
<evidence type="ECO:0000256" key="3">
    <source>
        <dbReference type="ARBA" id="ARBA00023169"/>
    </source>
</evidence>
<dbReference type="RefSeq" id="WP_153461327.1">
    <property type="nucleotide sequence ID" value="NZ_WBOF01000001.1"/>
</dbReference>
<protein>
    <recommendedName>
        <fullName evidence="10">Sugar phosphotransferase</fullName>
    </recommendedName>
</protein>
<evidence type="ECO:0000313" key="8">
    <source>
        <dbReference type="EMBL" id="MQS13122.1"/>
    </source>
</evidence>
<evidence type="ECO:0000313" key="9">
    <source>
        <dbReference type="Proteomes" id="UP000450000"/>
    </source>
</evidence>
<keyword evidence="2" id="KW-0808">Transferase</keyword>
<reference evidence="8 9" key="1">
    <citation type="submission" date="2019-09" db="EMBL/GenBank/DDBJ databases">
        <title>Genome Sequences of Streptomyces kaniharaensis ATCC 21070.</title>
        <authorList>
            <person name="Zhu W."/>
            <person name="De Crecy-Lagard V."/>
            <person name="Richards N.G."/>
        </authorList>
    </citation>
    <scope>NUCLEOTIDE SEQUENCE [LARGE SCALE GENOMIC DNA]</scope>
    <source>
        <strain evidence="8 9">SF-557</strain>
    </source>
</reference>
<comment type="similarity">
    <text evidence="1">Belongs to the stealth family.</text>
</comment>
<dbReference type="PANTHER" id="PTHR24045:SF0">
    <property type="entry name" value="N-ACETYLGLUCOSAMINE-1-PHOSPHOTRANSFERASE SUBUNITS ALPHA_BETA"/>
    <property type="match status" value="1"/>
</dbReference>
<evidence type="ECO:0000256" key="4">
    <source>
        <dbReference type="SAM" id="MobiDB-lite"/>
    </source>
</evidence>
<dbReference type="InterPro" id="IPR031358">
    <property type="entry name" value="Stealth_CR1"/>
</dbReference>
<feature type="compositionally biased region" description="Pro residues" evidence="4">
    <location>
        <begin position="578"/>
        <end position="589"/>
    </location>
</feature>
<dbReference type="Proteomes" id="UP000450000">
    <property type="component" value="Unassembled WGS sequence"/>
</dbReference>
<proteinExistence type="inferred from homology"/>
<dbReference type="AlphaFoldDB" id="A0A6N7KNJ1"/>
<dbReference type="GO" id="GO:0016772">
    <property type="term" value="F:transferase activity, transferring phosphorus-containing groups"/>
    <property type="evidence" value="ECO:0007669"/>
    <property type="project" value="InterPro"/>
</dbReference>
<feature type="domain" description="Stealth protein CR4 conserved region 4" evidence="7">
    <location>
        <begin position="533"/>
        <end position="581"/>
    </location>
</feature>
<evidence type="ECO:0008006" key="10">
    <source>
        <dbReference type="Google" id="ProtNLM"/>
    </source>
</evidence>
<evidence type="ECO:0000259" key="7">
    <source>
        <dbReference type="Pfam" id="PF17103"/>
    </source>
</evidence>
<dbReference type="Pfam" id="PF17103">
    <property type="entry name" value="Stealth_CR4"/>
    <property type="match status" value="1"/>
</dbReference>
<dbReference type="OrthoDB" id="570545at2"/>
<dbReference type="InterPro" id="IPR021520">
    <property type="entry name" value="Stealth_CR2"/>
</dbReference>
<dbReference type="InterPro" id="IPR047141">
    <property type="entry name" value="Stealth"/>
</dbReference>